<proteinExistence type="predicted"/>
<organism evidence="1">
    <name type="scientific">Clostridium botulinum</name>
    <dbReference type="NCBI Taxonomy" id="1491"/>
    <lineage>
        <taxon>Bacteria</taxon>
        <taxon>Bacillati</taxon>
        <taxon>Bacillota</taxon>
        <taxon>Clostridia</taxon>
        <taxon>Eubacteriales</taxon>
        <taxon>Clostridiaceae</taxon>
        <taxon>Clostridium</taxon>
    </lineage>
</organism>
<dbReference type="Pfam" id="PF05135">
    <property type="entry name" value="Phage_connect_1"/>
    <property type="match status" value="1"/>
</dbReference>
<dbReference type="AlphaFoldDB" id="A0A6G4CNP3"/>
<dbReference type="Gene3D" id="1.10.3230.30">
    <property type="entry name" value="Phage gp6-like head-tail connector protein"/>
    <property type="match status" value="1"/>
</dbReference>
<accession>A0A6G4CNP3</accession>
<comment type="caution">
    <text evidence="1">The sequence shown here is derived from an EMBL/GenBank/DDBJ whole genome shotgun (WGS) entry which is preliminary data.</text>
</comment>
<sequence>MQLDELKEYIRLEEDEGGKITIPSLLLAAKAYIKGATGLTEDMIKDNEILELYKLCIKILVSHWNENRAIETTGPNFHKLSFGVDSMLLQLEAEYLKIKRGETDGSRQT</sequence>
<dbReference type="InterPro" id="IPR021146">
    <property type="entry name" value="Phage_gp6-like_head-tail"/>
</dbReference>
<dbReference type="InterPro" id="IPR006450">
    <property type="entry name" value="Phage_HK97_gp6-like"/>
</dbReference>
<dbReference type="NCBIfam" id="TIGR01560">
    <property type="entry name" value="put_DNA_pack"/>
    <property type="match status" value="1"/>
</dbReference>
<dbReference type="CDD" id="cd08054">
    <property type="entry name" value="gp6"/>
    <property type="match status" value="1"/>
</dbReference>
<gene>
    <name evidence="1" type="ORF">EXM56_02600</name>
</gene>
<evidence type="ECO:0000313" key="1">
    <source>
        <dbReference type="EMBL" id="NEZ74254.1"/>
    </source>
</evidence>
<dbReference type="EMBL" id="SGKT01000004">
    <property type="protein sequence ID" value="NEZ74254.1"/>
    <property type="molecule type" value="Genomic_DNA"/>
</dbReference>
<protein>
    <submittedName>
        <fullName evidence="1">Phage gp6-like head-tail connector protein</fullName>
    </submittedName>
</protein>
<reference evidence="1" key="1">
    <citation type="submission" date="2019-02" db="EMBL/GenBank/DDBJ databases">
        <title>Genome sequencing of Clostridium botulinum clinical isolates.</title>
        <authorList>
            <person name="Brunt J."/>
            <person name="Van Vliet A.H.M."/>
            <person name="Stringer S.C."/>
            <person name="Grant K.A."/>
            <person name="Carter A.C."/>
            <person name="Peck M.W."/>
        </authorList>
    </citation>
    <scope>NUCLEOTIDE SEQUENCE</scope>
    <source>
        <strain evidence="1">H114400598</strain>
    </source>
</reference>
<name>A0A6G4CNP3_CLOBO</name>